<comment type="similarity">
    <text evidence="1">Belongs to the bleomycin resistance protein family.</text>
</comment>
<dbReference type="EMBL" id="RSEB01000006">
    <property type="protein sequence ID" value="RRR96804.1"/>
    <property type="molecule type" value="Genomic_DNA"/>
</dbReference>
<dbReference type="SUPFAM" id="SSF54593">
    <property type="entry name" value="Glyoxalase/Bleomycin resistance protein/Dihydroxybiphenyl dioxygenase"/>
    <property type="match status" value="1"/>
</dbReference>
<accession>A0A426USY0</accession>
<evidence type="ECO:0000259" key="4">
    <source>
        <dbReference type="PROSITE" id="PS51819"/>
    </source>
</evidence>
<dbReference type="AlphaFoldDB" id="A0A426USY0"/>
<dbReference type="RefSeq" id="WP_125249558.1">
    <property type="nucleotide sequence ID" value="NZ_RSEB01000006.1"/>
</dbReference>
<proteinExistence type="inferred from homology"/>
<dbReference type="GO" id="GO:0046677">
    <property type="term" value="P:response to antibiotic"/>
    <property type="evidence" value="ECO:0007669"/>
    <property type="project" value="UniProtKB-KW"/>
</dbReference>
<evidence type="ECO:0000256" key="3">
    <source>
        <dbReference type="ARBA" id="ARBA00023251"/>
    </source>
</evidence>
<evidence type="ECO:0000256" key="2">
    <source>
        <dbReference type="ARBA" id="ARBA00021572"/>
    </source>
</evidence>
<dbReference type="InterPro" id="IPR037523">
    <property type="entry name" value="VOC_core"/>
</dbReference>
<sequence>MRDFRDAKTMAKTLRAELERHGLTGLTHSRSLEIVARQFGFDDWNVLAAKLTAAERARGAARLGAPVPVLRTFSEAKAREFYLDYLGFEVAWEHRFEDGAPLYTQVERGDTVLHLSEHHGDGSPGVVVFVPLTGLDAFYRELAAKHYPNLNPGVEDVPWGAREMAVIDPFGNTLRFNEYR</sequence>
<organism evidence="5 6">
    <name type="scientific">Glycomyces terrestris</name>
    <dbReference type="NCBI Taxonomy" id="2493553"/>
    <lineage>
        <taxon>Bacteria</taxon>
        <taxon>Bacillati</taxon>
        <taxon>Actinomycetota</taxon>
        <taxon>Actinomycetes</taxon>
        <taxon>Glycomycetales</taxon>
        <taxon>Glycomycetaceae</taxon>
        <taxon>Glycomyces</taxon>
    </lineage>
</organism>
<dbReference type="Pfam" id="PF20066">
    <property type="entry name" value="Glyoxalase_8"/>
    <property type="match status" value="1"/>
</dbReference>
<dbReference type="Proteomes" id="UP000277256">
    <property type="component" value="Unassembled WGS sequence"/>
</dbReference>
<comment type="caution">
    <text evidence="5">The sequence shown here is derived from an EMBL/GenBank/DDBJ whole genome shotgun (WGS) entry which is preliminary data.</text>
</comment>
<dbReference type="InterPro" id="IPR000335">
    <property type="entry name" value="Bleomycin-R"/>
</dbReference>
<feature type="domain" description="VOC" evidence="4">
    <location>
        <begin position="62"/>
        <end position="179"/>
    </location>
</feature>
<evidence type="ECO:0000313" key="6">
    <source>
        <dbReference type="Proteomes" id="UP000277256"/>
    </source>
</evidence>
<protein>
    <recommendedName>
        <fullName evidence="2">Bleomycin resistance protein</fullName>
    </recommendedName>
</protein>
<keyword evidence="3" id="KW-0046">Antibiotic resistance</keyword>
<dbReference type="CDD" id="cd08349">
    <property type="entry name" value="BLMA_like"/>
    <property type="match status" value="1"/>
</dbReference>
<gene>
    <name evidence="5" type="ORF">EIW28_20360</name>
</gene>
<name>A0A426USY0_9ACTN</name>
<dbReference type="InterPro" id="IPR045517">
    <property type="entry name" value="Glyoxalase_8"/>
</dbReference>
<dbReference type="OrthoDB" id="6624781at2"/>
<reference evidence="5 6" key="1">
    <citation type="submission" date="2018-12" db="EMBL/GenBank/DDBJ databases">
        <title>Glycomyces sp. YIM 121974 draft genome.</title>
        <authorList>
            <person name="Li Q."/>
        </authorList>
    </citation>
    <scope>NUCLEOTIDE SEQUENCE [LARGE SCALE GENOMIC DNA]</scope>
    <source>
        <strain evidence="5 6">YIM 121974</strain>
    </source>
</reference>
<dbReference type="PROSITE" id="PS51819">
    <property type="entry name" value="VOC"/>
    <property type="match status" value="1"/>
</dbReference>
<evidence type="ECO:0000256" key="1">
    <source>
        <dbReference type="ARBA" id="ARBA00011051"/>
    </source>
</evidence>
<dbReference type="Pfam" id="PF19581">
    <property type="entry name" value="Glyoxalase_7"/>
    <property type="match status" value="1"/>
</dbReference>
<evidence type="ECO:0000313" key="5">
    <source>
        <dbReference type="EMBL" id="RRR96804.1"/>
    </source>
</evidence>
<dbReference type="Gene3D" id="3.10.180.10">
    <property type="entry name" value="2,3-Dihydroxybiphenyl 1,2-Dioxygenase, domain 1"/>
    <property type="match status" value="1"/>
</dbReference>
<keyword evidence="6" id="KW-1185">Reference proteome</keyword>
<dbReference type="InterPro" id="IPR029068">
    <property type="entry name" value="Glyas_Bleomycin-R_OHBP_Dase"/>
</dbReference>